<gene>
    <name evidence="1" type="ORF">LITE_LOCUS21220</name>
    <name evidence="2" type="ORF">LITE_LOCUS42485</name>
</gene>
<reference evidence="1" key="1">
    <citation type="submission" date="2022-08" db="EMBL/GenBank/DDBJ databases">
        <authorList>
            <person name="Gutierrez-Valencia J."/>
        </authorList>
    </citation>
    <scope>NUCLEOTIDE SEQUENCE</scope>
</reference>
<evidence type="ECO:0000313" key="1">
    <source>
        <dbReference type="EMBL" id="CAI0427463.1"/>
    </source>
</evidence>
<name>A0AAV0KZ45_9ROSI</name>
<dbReference type="EMBL" id="CAMGYJ010000009">
    <property type="protein sequence ID" value="CAI0542434.1"/>
    <property type="molecule type" value="Genomic_DNA"/>
</dbReference>
<dbReference type="Proteomes" id="UP001154282">
    <property type="component" value="Unassembled WGS sequence"/>
</dbReference>
<protein>
    <submittedName>
        <fullName evidence="1">Uncharacterized protein</fullName>
    </submittedName>
</protein>
<comment type="caution">
    <text evidence="1">The sequence shown here is derived from an EMBL/GenBank/DDBJ whole genome shotgun (WGS) entry which is preliminary data.</text>
</comment>
<proteinExistence type="predicted"/>
<organism evidence="1 3">
    <name type="scientific">Linum tenue</name>
    <dbReference type="NCBI Taxonomy" id="586396"/>
    <lineage>
        <taxon>Eukaryota</taxon>
        <taxon>Viridiplantae</taxon>
        <taxon>Streptophyta</taxon>
        <taxon>Embryophyta</taxon>
        <taxon>Tracheophyta</taxon>
        <taxon>Spermatophyta</taxon>
        <taxon>Magnoliopsida</taxon>
        <taxon>eudicotyledons</taxon>
        <taxon>Gunneridae</taxon>
        <taxon>Pentapetalae</taxon>
        <taxon>rosids</taxon>
        <taxon>fabids</taxon>
        <taxon>Malpighiales</taxon>
        <taxon>Linaceae</taxon>
        <taxon>Linum</taxon>
    </lineage>
</organism>
<accession>A0AAV0KZ45</accession>
<evidence type="ECO:0000313" key="2">
    <source>
        <dbReference type="EMBL" id="CAI0542434.1"/>
    </source>
</evidence>
<keyword evidence="3" id="KW-1185">Reference proteome</keyword>
<sequence>MRSAGRSSGANSPSKISVLFSRRSTTMATAPYTGMFATTGFMGRTS</sequence>
<evidence type="ECO:0000313" key="3">
    <source>
        <dbReference type="Proteomes" id="UP001154282"/>
    </source>
</evidence>
<dbReference type="AlphaFoldDB" id="A0AAV0KZ45"/>
<dbReference type="EMBL" id="CAMGYJ010000006">
    <property type="protein sequence ID" value="CAI0427463.1"/>
    <property type="molecule type" value="Genomic_DNA"/>
</dbReference>